<dbReference type="OrthoDB" id="3406108at2"/>
<proteinExistence type="predicted"/>
<evidence type="ECO:0000313" key="3">
    <source>
        <dbReference type="EMBL" id="MXQ62434.1"/>
    </source>
</evidence>
<keyword evidence="2" id="KW-0472">Membrane</keyword>
<keyword evidence="4" id="KW-1185">Reference proteome</keyword>
<dbReference type="RefSeq" id="WP_161100747.1">
    <property type="nucleotide sequence ID" value="NZ_JBHLYI010000009.1"/>
</dbReference>
<feature type="region of interest" description="Disordered" evidence="1">
    <location>
        <begin position="225"/>
        <end position="244"/>
    </location>
</feature>
<sequence length="244" mass="26492">MRRGNGPGRAPLFVALLLGASAVTYASFALETWLSPKLDAFNGYASELSAVDQPFHAVYNVGDLVTGVMVIISSVTALLTLRRRPIATAGWMFLGLFGVSAIGDASFPLDCAPSLETWCALRERAGTLSFAHDFHEVTSTAVITMAVIALFLLGLAARRYDWWPPLARWAWPLALVEVVASASTLVAMVLGRWLGIIQRAQISILCLMLLLVAWTLLADRLRPGAPDAERPREKAGAASWPRCW</sequence>
<feature type="transmembrane region" description="Helical" evidence="2">
    <location>
        <begin position="196"/>
        <end position="217"/>
    </location>
</feature>
<dbReference type="EMBL" id="WUTW01000001">
    <property type="protein sequence ID" value="MXQ62434.1"/>
    <property type="molecule type" value="Genomic_DNA"/>
</dbReference>
<evidence type="ECO:0000256" key="2">
    <source>
        <dbReference type="SAM" id="Phobius"/>
    </source>
</evidence>
<dbReference type="AlphaFoldDB" id="A0A6I4W5J9"/>
<keyword evidence="2" id="KW-1133">Transmembrane helix</keyword>
<feature type="transmembrane region" description="Helical" evidence="2">
    <location>
        <begin position="86"/>
        <end position="107"/>
    </location>
</feature>
<gene>
    <name evidence="3" type="ORF">GQ466_00115</name>
</gene>
<feature type="transmembrane region" description="Helical" evidence="2">
    <location>
        <begin position="137"/>
        <end position="157"/>
    </location>
</feature>
<organism evidence="3 4">
    <name type="scientific">Actinomadura rayongensis</name>
    <dbReference type="NCBI Taxonomy" id="1429076"/>
    <lineage>
        <taxon>Bacteria</taxon>
        <taxon>Bacillati</taxon>
        <taxon>Actinomycetota</taxon>
        <taxon>Actinomycetes</taxon>
        <taxon>Streptosporangiales</taxon>
        <taxon>Thermomonosporaceae</taxon>
        <taxon>Actinomadura</taxon>
    </lineage>
</organism>
<evidence type="ECO:0000256" key="1">
    <source>
        <dbReference type="SAM" id="MobiDB-lite"/>
    </source>
</evidence>
<reference evidence="3 4" key="1">
    <citation type="submission" date="2019-12" db="EMBL/GenBank/DDBJ databases">
        <title>Nocardia macrotermitis sp. nov. and Nocardia aurantia sp. nov., isolated from the gut of the fungus growing-termite Macrotermes natalensis.</title>
        <authorList>
            <person name="Christine B."/>
            <person name="Rene B."/>
        </authorList>
    </citation>
    <scope>NUCLEOTIDE SEQUENCE [LARGE SCALE GENOMIC DNA]</scope>
    <source>
        <strain evidence="3 4">DSM 102126</strain>
    </source>
</reference>
<dbReference type="Proteomes" id="UP000431901">
    <property type="component" value="Unassembled WGS sequence"/>
</dbReference>
<dbReference type="Pfam" id="PF06197">
    <property type="entry name" value="DUF998"/>
    <property type="match status" value="1"/>
</dbReference>
<accession>A0A6I4W5J9</accession>
<feature type="transmembrane region" description="Helical" evidence="2">
    <location>
        <begin position="57"/>
        <end position="79"/>
    </location>
</feature>
<name>A0A6I4W5J9_9ACTN</name>
<feature type="compositionally biased region" description="Basic and acidic residues" evidence="1">
    <location>
        <begin position="225"/>
        <end position="235"/>
    </location>
</feature>
<keyword evidence="2" id="KW-0812">Transmembrane</keyword>
<protein>
    <submittedName>
        <fullName evidence="3">DUF998 domain-containing protein</fullName>
    </submittedName>
</protein>
<feature type="transmembrane region" description="Helical" evidence="2">
    <location>
        <begin position="169"/>
        <end position="190"/>
    </location>
</feature>
<comment type="caution">
    <text evidence="3">The sequence shown here is derived from an EMBL/GenBank/DDBJ whole genome shotgun (WGS) entry which is preliminary data.</text>
</comment>
<evidence type="ECO:0000313" key="4">
    <source>
        <dbReference type="Proteomes" id="UP000431901"/>
    </source>
</evidence>
<dbReference type="InterPro" id="IPR009339">
    <property type="entry name" value="DUF998"/>
</dbReference>